<dbReference type="OrthoDB" id="437457at2759"/>
<dbReference type="GeneID" id="27345949"/>
<dbReference type="EMBL" id="KN847043">
    <property type="protein sequence ID" value="KIW26972.1"/>
    <property type="molecule type" value="Genomic_DNA"/>
</dbReference>
<dbReference type="SUPFAM" id="SSF144232">
    <property type="entry name" value="HIT/MYND zinc finger-like"/>
    <property type="match status" value="1"/>
</dbReference>
<feature type="domain" description="MYND-type" evidence="5">
    <location>
        <begin position="12"/>
        <end position="48"/>
    </location>
</feature>
<dbReference type="PROSITE" id="PS50865">
    <property type="entry name" value="ZF_MYND_2"/>
    <property type="match status" value="1"/>
</dbReference>
<dbReference type="RefSeq" id="XP_016247188.1">
    <property type="nucleotide sequence ID" value="XM_016393769.1"/>
</dbReference>
<dbReference type="STRING" id="569365.A0A0D2APG0"/>
<evidence type="ECO:0000256" key="1">
    <source>
        <dbReference type="ARBA" id="ARBA00022723"/>
    </source>
</evidence>
<accession>A0A0D2APG0</accession>
<evidence type="ECO:0000259" key="5">
    <source>
        <dbReference type="PROSITE" id="PS50865"/>
    </source>
</evidence>
<keyword evidence="3" id="KW-0862">Zinc</keyword>
<gene>
    <name evidence="6" type="ORF">PV07_06755</name>
</gene>
<evidence type="ECO:0000256" key="3">
    <source>
        <dbReference type="ARBA" id="ARBA00022833"/>
    </source>
</evidence>
<dbReference type="VEuPathDB" id="FungiDB:PV07_06755"/>
<evidence type="ECO:0000313" key="6">
    <source>
        <dbReference type="EMBL" id="KIW26972.1"/>
    </source>
</evidence>
<evidence type="ECO:0000256" key="4">
    <source>
        <dbReference type="PROSITE-ProRule" id="PRU00134"/>
    </source>
</evidence>
<keyword evidence="7" id="KW-1185">Reference proteome</keyword>
<dbReference type="Gene3D" id="6.10.140.2220">
    <property type="match status" value="1"/>
</dbReference>
<protein>
    <recommendedName>
        <fullName evidence="5">MYND-type domain-containing protein</fullName>
    </recommendedName>
</protein>
<evidence type="ECO:0000256" key="2">
    <source>
        <dbReference type="ARBA" id="ARBA00022771"/>
    </source>
</evidence>
<proteinExistence type="predicted"/>
<dbReference type="AlphaFoldDB" id="A0A0D2APG0"/>
<dbReference type="HOGENOM" id="CLU_595860_0_0_1"/>
<dbReference type="Proteomes" id="UP000054466">
    <property type="component" value="Unassembled WGS sequence"/>
</dbReference>
<organism evidence="6 7">
    <name type="scientific">Cladophialophora immunda</name>
    <dbReference type="NCBI Taxonomy" id="569365"/>
    <lineage>
        <taxon>Eukaryota</taxon>
        <taxon>Fungi</taxon>
        <taxon>Dikarya</taxon>
        <taxon>Ascomycota</taxon>
        <taxon>Pezizomycotina</taxon>
        <taxon>Eurotiomycetes</taxon>
        <taxon>Chaetothyriomycetidae</taxon>
        <taxon>Chaetothyriales</taxon>
        <taxon>Herpotrichiellaceae</taxon>
        <taxon>Cladophialophora</taxon>
    </lineage>
</organism>
<reference evidence="6 7" key="1">
    <citation type="submission" date="2015-01" db="EMBL/GenBank/DDBJ databases">
        <title>The Genome Sequence of Cladophialophora immunda CBS83496.</title>
        <authorList>
            <consortium name="The Broad Institute Genomics Platform"/>
            <person name="Cuomo C."/>
            <person name="de Hoog S."/>
            <person name="Gorbushina A."/>
            <person name="Stielow B."/>
            <person name="Teixiera M."/>
            <person name="Abouelleil A."/>
            <person name="Chapman S.B."/>
            <person name="Priest M."/>
            <person name="Young S.K."/>
            <person name="Wortman J."/>
            <person name="Nusbaum C."/>
            <person name="Birren B."/>
        </authorList>
    </citation>
    <scope>NUCLEOTIDE SEQUENCE [LARGE SCALE GENOMIC DNA]</scope>
    <source>
        <strain evidence="6 7">CBS 83496</strain>
    </source>
</reference>
<evidence type="ECO:0000313" key="7">
    <source>
        <dbReference type="Proteomes" id="UP000054466"/>
    </source>
</evidence>
<dbReference type="PROSITE" id="PS01360">
    <property type="entry name" value="ZF_MYND_1"/>
    <property type="match status" value="1"/>
</dbReference>
<sequence length="492" mass="55731">MEDKPLTLEATCIMCPRRGLKICPNCKDARYCSKDCQKLDWKNHKIICPSFREPKPDVTEPNKRMNGIIDDIFPLRGLVNFRRALFFPGRDQPPRFVWVKTWIAYPGYEQWDKEEFFGESETERVFTAHNSIQARDACRDEDDTLILFFRQDATSHAPNLAVRAFTRAGTCANYFRGPIMLTRGFIDHSGNDHMRDVDMRDARNAADYFSSAYRQGIRDPCLANERFLATGVSGPELTTRSGRATKYLECVLDGCDSVFRAEGSGIANLLGIPILIRPYNPPKPKRNQFGFWIQEDNEDRSREENTAGPENVDVKFLLRDITSTTTGPQGTTAEMARFRTDDRDYAGENGFGSSPKPWNIKGPVWMTRADGVPLMREHVEALASYIRDEVEPRLSKALAGVASGGVVAGRETVLNSITPTDFSRYFDAFRAAKMRHDSCWEKAPSPYAMTKDVMADLKVMMHVMWEHLKKAGFKQQSDIDPGLRPGVLGLRP</sequence>
<keyword evidence="2 4" id="KW-0863">Zinc-finger</keyword>
<dbReference type="GO" id="GO:0008270">
    <property type="term" value="F:zinc ion binding"/>
    <property type="evidence" value="ECO:0007669"/>
    <property type="project" value="UniProtKB-KW"/>
</dbReference>
<dbReference type="Pfam" id="PF01753">
    <property type="entry name" value="zf-MYND"/>
    <property type="match status" value="1"/>
</dbReference>
<name>A0A0D2APG0_9EURO</name>
<dbReference type="InterPro" id="IPR002893">
    <property type="entry name" value="Znf_MYND"/>
</dbReference>
<keyword evidence="1" id="KW-0479">Metal-binding</keyword>